<dbReference type="InterPro" id="IPR000415">
    <property type="entry name" value="Nitroreductase-like"/>
</dbReference>
<accession>A0A2A6FU75</accession>
<dbReference type="AlphaFoldDB" id="A0A2A6FU75"/>
<dbReference type="EMBL" id="NAEP01000013">
    <property type="protein sequence ID" value="PDQ36465.1"/>
    <property type="molecule type" value="Genomic_DNA"/>
</dbReference>
<gene>
    <name evidence="2" type="ORF">B5766_00505</name>
</gene>
<dbReference type="Proteomes" id="UP000219994">
    <property type="component" value="Unassembled WGS sequence"/>
</dbReference>
<reference evidence="3" key="1">
    <citation type="submission" date="2017-03" db="EMBL/GenBank/DDBJ databases">
        <authorList>
            <person name="Lund M.B."/>
        </authorList>
    </citation>
    <scope>NUCLEOTIDE SEQUENCE [LARGE SCALE GENOMIC DNA]</scope>
</reference>
<dbReference type="Gene3D" id="3.40.109.10">
    <property type="entry name" value="NADH Oxidase"/>
    <property type="match status" value="1"/>
</dbReference>
<name>A0A2A6FU75_9MICO</name>
<dbReference type="InterPro" id="IPR052544">
    <property type="entry name" value="Bacteriocin_Proc_Enz"/>
</dbReference>
<dbReference type="NCBIfam" id="TIGR03605">
    <property type="entry name" value="antibiot_sagB"/>
    <property type="match status" value="1"/>
</dbReference>
<dbReference type="InterPro" id="IPR029479">
    <property type="entry name" value="Nitroreductase"/>
</dbReference>
<evidence type="ECO:0000259" key="1">
    <source>
        <dbReference type="Pfam" id="PF00881"/>
    </source>
</evidence>
<organism evidence="2 3">
    <name type="scientific">Candidatus Lumbricidiphila eiseniae</name>
    <dbReference type="NCBI Taxonomy" id="1969409"/>
    <lineage>
        <taxon>Bacteria</taxon>
        <taxon>Bacillati</taxon>
        <taxon>Actinomycetota</taxon>
        <taxon>Actinomycetes</taxon>
        <taxon>Micrococcales</taxon>
        <taxon>Microbacteriaceae</taxon>
        <taxon>Candidatus Lumbricidiphila</taxon>
    </lineage>
</organism>
<proteinExistence type="predicted"/>
<dbReference type="PANTHER" id="PTHR43745">
    <property type="entry name" value="NITROREDUCTASE MJ1384-RELATED"/>
    <property type="match status" value="1"/>
</dbReference>
<dbReference type="GO" id="GO:0016491">
    <property type="term" value="F:oxidoreductase activity"/>
    <property type="evidence" value="ECO:0007669"/>
    <property type="project" value="InterPro"/>
</dbReference>
<dbReference type="SUPFAM" id="SSF55469">
    <property type="entry name" value="FMN-dependent nitroreductase-like"/>
    <property type="match status" value="1"/>
</dbReference>
<evidence type="ECO:0000313" key="2">
    <source>
        <dbReference type="EMBL" id="PDQ36465.1"/>
    </source>
</evidence>
<dbReference type="InterPro" id="IPR020051">
    <property type="entry name" value="SagB-type_dehydrogenase"/>
</dbReference>
<feature type="domain" description="Nitroreductase" evidence="1">
    <location>
        <begin position="115"/>
        <end position="297"/>
    </location>
</feature>
<sequence>MIENLLTPGKPISEPSPELASAIAAVASMPLGTQDAIREILESANDLTQAGADATLADVLQRVFVRSVGEFFTTQRQSTQMPESLIHYILPVNDGIALPEPSETIEVPLGDVLGARRSVRNFSIVPMTLQELSDLLHHSAGRRAVEAGYGIKNVPLFRYPSIGGLNSVDLGIVVNRVEGIESGFYRYDPVGHTLVMHDRGDLRLAVQDVTFEAEWLFHAQVVLVFIHNQDKVNWKYKTRSLRFSHVDLGALMQNLYLVSTSMNFACCAVAGFFDEGANNLFKLDGTRQFVSLLMGVGPMGRLTLAEPE</sequence>
<comment type="caution">
    <text evidence="2">The sequence shown here is derived from an EMBL/GenBank/DDBJ whole genome shotgun (WGS) entry which is preliminary data.</text>
</comment>
<dbReference type="Pfam" id="PF00881">
    <property type="entry name" value="Nitroreductase"/>
    <property type="match status" value="1"/>
</dbReference>
<protein>
    <recommendedName>
        <fullName evidence="1">Nitroreductase domain-containing protein</fullName>
    </recommendedName>
</protein>
<dbReference type="PANTHER" id="PTHR43745:SF2">
    <property type="entry name" value="NITROREDUCTASE MJ1384-RELATED"/>
    <property type="match status" value="1"/>
</dbReference>
<evidence type="ECO:0000313" key="3">
    <source>
        <dbReference type="Proteomes" id="UP000219994"/>
    </source>
</evidence>
<dbReference type="CDD" id="cd02142">
    <property type="entry name" value="McbC_SagB-like_oxidoreductase"/>
    <property type="match status" value="1"/>
</dbReference>